<feature type="compositionally biased region" description="Low complexity" evidence="1">
    <location>
        <begin position="453"/>
        <end position="475"/>
    </location>
</feature>
<name>A0A9N8HV06_9STRA</name>
<reference evidence="2" key="1">
    <citation type="submission" date="2020-06" db="EMBL/GenBank/DDBJ databases">
        <authorList>
            <consortium name="Plant Systems Biology data submission"/>
        </authorList>
    </citation>
    <scope>NUCLEOTIDE SEQUENCE</scope>
    <source>
        <strain evidence="2">D6</strain>
    </source>
</reference>
<evidence type="ECO:0000313" key="2">
    <source>
        <dbReference type="EMBL" id="CAB9526542.1"/>
    </source>
</evidence>
<feature type="compositionally biased region" description="Basic and acidic residues" evidence="1">
    <location>
        <begin position="835"/>
        <end position="848"/>
    </location>
</feature>
<feature type="region of interest" description="Disordered" evidence="1">
    <location>
        <begin position="534"/>
        <end position="591"/>
    </location>
</feature>
<feature type="region of interest" description="Disordered" evidence="1">
    <location>
        <begin position="793"/>
        <end position="851"/>
    </location>
</feature>
<comment type="caution">
    <text evidence="2">The sequence shown here is derived from an EMBL/GenBank/DDBJ whole genome shotgun (WGS) entry which is preliminary data.</text>
</comment>
<evidence type="ECO:0000256" key="1">
    <source>
        <dbReference type="SAM" id="MobiDB-lite"/>
    </source>
</evidence>
<feature type="compositionally biased region" description="Low complexity" evidence="1">
    <location>
        <begin position="534"/>
        <end position="561"/>
    </location>
</feature>
<dbReference type="Proteomes" id="UP001153069">
    <property type="component" value="Unassembled WGS sequence"/>
</dbReference>
<feature type="region of interest" description="Disordered" evidence="1">
    <location>
        <begin position="865"/>
        <end position="886"/>
    </location>
</feature>
<proteinExistence type="predicted"/>
<feature type="compositionally biased region" description="Polar residues" evidence="1">
    <location>
        <begin position="576"/>
        <end position="588"/>
    </location>
</feature>
<sequence length="1087" mass="120200">MPTVRLRRGVPVRSKITVEEPTRVSWCTLLGFEGTSEDLGDDELGEELSDEAWGVTQEEEAAFEPDGTYVRLPSGRIDLLKLEPACPPTIPRKSKKTKSHKKPTASKKWSHQKKVKTPLYLQPVPPNHAIPMPIPHRGYYNNFQRIPPASAPPYVGYAGPPGFFGNQRNQPHLPPPPPAMKCNLQRQQQQMPGVPMGPYYYNQQQQQPSWGAGAGGHYRQQQPGHSQHPPPAMPYNLKQEQPVGQPWYHNGQMNYSHHEPGPPQEQQQLQPSWGAYYSNQQQQPSYGAGAGVHYHQQQPSASVGPGFYNGQLNYNQHPPPVMNYNQEQEQPAQGVGQPCYHHGQMNYNDQRTGPSQEPPQLQQQQMGMYGNHQQQQPSCGAEAGVHYCQQQPSPSMGHGYYNGQMSYNQQQPGHFQHPVPATNYNLKQEQPAVGAGQPWYHNGQMKYNDQRTGPSQEPPQLQQQQMGMYGNQQQQQPTLEVGQTFPSGEMHDNQQQQPGYSLHPPPVMYCNPQKQPTPGVGPGFSIAQVNLTQQQPSPFQQQQQQQQQQQAGMYGDQGQQQPALLVGPGFAGVQTEDGTMTTPRNVQPGTVLVGKSNDVYVLNNAGDGGKPEFRPVHSICGKKGFASLLEVKFMLEFYYKGSTIIGPMNHSSQEGQLYCVVAGANRTDFHCVRRHGRYWLEELREEKEVTRIDSTQGNMELHHAATPTYAEPDSLPATTQQPRTTATQMRCQESSLCTPIAQERAFPTTAEQPCPPQTASAAIAPQASFQLFEPSSPKTQATLCQTSIETLASPQPARQDCRSQEAPAAQITATADTSHEMESESEPATAIVAPENKDRTPEEPDIVPREGPSLTLGGYVSPTHPEQCASQGADERGHVFHGEGQAGPDAVASAIVTPNSFPPSLTGQGDLSLNVPLPEVVNRNNVLSPNSHTAGLPTSELVGENPLMPIPTTPPRQQQWDFRGLNEAETNQLEVANPILFRPVHNVNARGGYGTPWRAKKALLKYKCGASPGNQPFEPGAESIQSSEYFVLYDKSLAEEASNLAEEASNLAEQATIYRTVQQNGRYWLEQVCFEDRQTRDCYRESI</sequence>
<keyword evidence="3" id="KW-1185">Reference proteome</keyword>
<organism evidence="2 3">
    <name type="scientific">Seminavis robusta</name>
    <dbReference type="NCBI Taxonomy" id="568900"/>
    <lineage>
        <taxon>Eukaryota</taxon>
        <taxon>Sar</taxon>
        <taxon>Stramenopiles</taxon>
        <taxon>Ochrophyta</taxon>
        <taxon>Bacillariophyta</taxon>
        <taxon>Bacillariophyceae</taxon>
        <taxon>Bacillariophycidae</taxon>
        <taxon>Naviculales</taxon>
        <taxon>Naviculaceae</taxon>
        <taxon>Seminavis</taxon>
    </lineage>
</organism>
<evidence type="ECO:0000313" key="3">
    <source>
        <dbReference type="Proteomes" id="UP001153069"/>
    </source>
</evidence>
<feature type="region of interest" description="Disordered" evidence="1">
    <location>
        <begin position="441"/>
        <end position="475"/>
    </location>
</feature>
<dbReference type="AlphaFoldDB" id="A0A9N8HV06"/>
<feature type="region of interest" description="Disordered" evidence="1">
    <location>
        <begin position="193"/>
        <end position="269"/>
    </location>
</feature>
<feature type="compositionally biased region" description="Basic residues" evidence="1">
    <location>
        <begin position="92"/>
        <end position="113"/>
    </location>
</feature>
<dbReference type="EMBL" id="CAICTM010001843">
    <property type="protein sequence ID" value="CAB9526542.1"/>
    <property type="molecule type" value="Genomic_DNA"/>
</dbReference>
<protein>
    <submittedName>
        <fullName evidence="2">Uncharacterized protein</fullName>
    </submittedName>
</protein>
<accession>A0A9N8HV06</accession>
<feature type="region of interest" description="Disordered" evidence="1">
    <location>
        <begin position="84"/>
        <end position="113"/>
    </location>
</feature>
<gene>
    <name evidence="2" type="ORF">SEMRO_1845_G301250.1</name>
</gene>